<dbReference type="Gene3D" id="3.30.40.10">
    <property type="entry name" value="Zinc/RING finger domain, C3HC4 (zinc finger)"/>
    <property type="match status" value="2"/>
</dbReference>
<dbReference type="OrthoDB" id="8182903at2759"/>
<dbReference type="AlphaFoldDB" id="A0A1W4WN84"/>
<dbReference type="PANTHER" id="PTHR45877:SF2">
    <property type="entry name" value="E3 UBIQUITIN-PROTEIN LIGASE SINA-RELATED"/>
    <property type="match status" value="1"/>
</dbReference>
<evidence type="ECO:0000259" key="11">
    <source>
        <dbReference type="PROSITE" id="PS50089"/>
    </source>
</evidence>
<dbReference type="UniPathway" id="UPA00143"/>
<dbReference type="InterPro" id="IPR001841">
    <property type="entry name" value="Znf_RING"/>
</dbReference>
<evidence type="ECO:0000256" key="2">
    <source>
        <dbReference type="ARBA" id="ARBA00004906"/>
    </source>
</evidence>
<keyword evidence="5" id="KW-0808">Transferase</keyword>
<comment type="pathway">
    <text evidence="2">Protein modification; protein ubiquitination.</text>
</comment>
<dbReference type="KEGG" id="apln:108734758"/>
<feature type="domain" description="RING-type" evidence="11">
    <location>
        <begin position="14"/>
        <end position="49"/>
    </location>
</feature>
<dbReference type="InterPro" id="IPR013083">
    <property type="entry name" value="Znf_RING/FYVE/PHD"/>
</dbReference>
<dbReference type="InterPro" id="IPR008974">
    <property type="entry name" value="TRAF-like"/>
</dbReference>
<evidence type="ECO:0000256" key="4">
    <source>
        <dbReference type="ARBA" id="ARBA00012483"/>
    </source>
</evidence>
<protein>
    <recommendedName>
        <fullName evidence="4">RING-type E3 ubiquitin transferase</fullName>
        <ecNumber evidence="4">2.3.2.27</ecNumber>
    </recommendedName>
</protein>
<dbReference type="Pfam" id="PF21361">
    <property type="entry name" value="Sina_ZnF"/>
    <property type="match status" value="1"/>
</dbReference>
<name>A0A1W4WN84_AGRPL</name>
<dbReference type="GO" id="GO:0005737">
    <property type="term" value="C:cytoplasm"/>
    <property type="evidence" value="ECO:0007669"/>
    <property type="project" value="TreeGrafter"/>
</dbReference>
<dbReference type="GO" id="GO:0016567">
    <property type="term" value="P:protein ubiquitination"/>
    <property type="evidence" value="ECO:0007669"/>
    <property type="project" value="UniProtKB-UniPathway"/>
</dbReference>
<reference evidence="14" key="1">
    <citation type="submission" date="2025-08" db="UniProtKB">
        <authorList>
            <consortium name="RefSeq"/>
        </authorList>
    </citation>
    <scope>IDENTIFICATION</scope>
    <source>
        <tissue evidence="14">Entire body</tissue>
    </source>
</reference>
<evidence type="ECO:0000256" key="7">
    <source>
        <dbReference type="ARBA" id="ARBA00022771"/>
    </source>
</evidence>
<keyword evidence="7 10" id="KW-0863">Zinc-finger</keyword>
<evidence type="ECO:0000313" key="14">
    <source>
        <dbReference type="RefSeq" id="XP_018321922.1"/>
    </source>
</evidence>
<dbReference type="PANTHER" id="PTHR45877">
    <property type="entry name" value="E3 UBIQUITIN-PROTEIN LIGASE SIAH2"/>
    <property type="match status" value="1"/>
</dbReference>
<dbReference type="GO" id="GO:0008270">
    <property type="term" value="F:zinc ion binding"/>
    <property type="evidence" value="ECO:0007669"/>
    <property type="project" value="UniProtKB-KW"/>
</dbReference>
<dbReference type="PROSITE" id="PS51081">
    <property type="entry name" value="ZF_SIAH"/>
    <property type="match status" value="1"/>
</dbReference>
<evidence type="ECO:0000256" key="3">
    <source>
        <dbReference type="ARBA" id="ARBA00009119"/>
    </source>
</evidence>
<dbReference type="EC" id="2.3.2.27" evidence="4"/>
<dbReference type="GO" id="GO:0043161">
    <property type="term" value="P:proteasome-mediated ubiquitin-dependent protein catabolic process"/>
    <property type="evidence" value="ECO:0007669"/>
    <property type="project" value="TreeGrafter"/>
</dbReference>
<dbReference type="Pfam" id="PF21362">
    <property type="entry name" value="Sina_RING"/>
    <property type="match status" value="1"/>
</dbReference>
<evidence type="ECO:0000256" key="1">
    <source>
        <dbReference type="ARBA" id="ARBA00000900"/>
    </source>
</evidence>
<dbReference type="Proteomes" id="UP000192223">
    <property type="component" value="Unplaced"/>
</dbReference>
<dbReference type="GO" id="GO:0031624">
    <property type="term" value="F:ubiquitin conjugating enzyme binding"/>
    <property type="evidence" value="ECO:0007669"/>
    <property type="project" value="TreeGrafter"/>
</dbReference>
<dbReference type="RefSeq" id="XP_018321922.1">
    <property type="nucleotide sequence ID" value="XM_018466420.1"/>
</dbReference>
<dbReference type="SUPFAM" id="SSF49599">
    <property type="entry name" value="TRAF domain-like"/>
    <property type="match status" value="1"/>
</dbReference>
<dbReference type="PROSITE" id="PS50089">
    <property type="entry name" value="ZF_RING_2"/>
    <property type="match status" value="1"/>
</dbReference>
<dbReference type="STRING" id="224129.A0A1W4WN84"/>
<dbReference type="InterPro" id="IPR004162">
    <property type="entry name" value="SINA-like_animal"/>
</dbReference>
<dbReference type="InterPro" id="IPR013010">
    <property type="entry name" value="Znf_SIAH"/>
</dbReference>
<proteinExistence type="inferred from homology"/>
<dbReference type="GeneID" id="108734758"/>
<keyword evidence="13" id="KW-1185">Reference proteome</keyword>
<dbReference type="SUPFAM" id="SSF57850">
    <property type="entry name" value="RING/U-box"/>
    <property type="match status" value="1"/>
</dbReference>
<dbReference type="InParanoid" id="A0A1W4WN84"/>
<evidence type="ECO:0000256" key="10">
    <source>
        <dbReference type="PROSITE-ProRule" id="PRU00455"/>
    </source>
</evidence>
<comment type="catalytic activity">
    <reaction evidence="1">
        <text>S-ubiquitinyl-[E2 ubiquitin-conjugating enzyme]-L-cysteine + [acceptor protein]-L-lysine = [E2 ubiquitin-conjugating enzyme]-L-cysteine + N(6)-ubiquitinyl-[acceptor protein]-L-lysine.</text>
        <dbReference type="EC" id="2.3.2.27"/>
    </reaction>
</comment>
<organism evidence="13 14">
    <name type="scientific">Agrilus planipennis</name>
    <name type="common">Emerald ash borer</name>
    <name type="synonym">Agrilus marcopoli</name>
    <dbReference type="NCBI Taxonomy" id="224129"/>
    <lineage>
        <taxon>Eukaryota</taxon>
        <taxon>Metazoa</taxon>
        <taxon>Ecdysozoa</taxon>
        <taxon>Arthropoda</taxon>
        <taxon>Hexapoda</taxon>
        <taxon>Insecta</taxon>
        <taxon>Pterygota</taxon>
        <taxon>Neoptera</taxon>
        <taxon>Endopterygota</taxon>
        <taxon>Coleoptera</taxon>
        <taxon>Polyphaga</taxon>
        <taxon>Elateriformia</taxon>
        <taxon>Buprestoidea</taxon>
        <taxon>Buprestidae</taxon>
        <taxon>Agrilinae</taxon>
        <taxon>Agrilus</taxon>
    </lineage>
</organism>
<gene>
    <name evidence="14" type="primary">LOC108734758</name>
</gene>
<comment type="similarity">
    <text evidence="3">Belongs to the SINA (Seven in absentia) family.</text>
</comment>
<dbReference type="Gene3D" id="2.60.210.10">
    <property type="entry name" value="Apoptosis, Tumor Necrosis Factor Receptor Associated Protein 2, Chain A"/>
    <property type="match status" value="1"/>
</dbReference>
<keyword evidence="9" id="KW-0862">Zinc</keyword>
<evidence type="ECO:0000256" key="8">
    <source>
        <dbReference type="ARBA" id="ARBA00022786"/>
    </source>
</evidence>
<keyword evidence="6" id="KW-0479">Metal-binding</keyword>
<feature type="domain" description="SIAH-type" evidence="12">
    <location>
        <begin position="66"/>
        <end position="127"/>
    </location>
</feature>
<dbReference type="GO" id="GO:0061630">
    <property type="term" value="F:ubiquitin protein ligase activity"/>
    <property type="evidence" value="ECO:0007669"/>
    <property type="project" value="UniProtKB-EC"/>
</dbReference>
<keyword evidence="8" id="KW-0833">Ubl conjugation pathway</keyword>
<evidence type="ECO:0000313" key="13">
    <source>
        <dbReference type="Proteomes" id="UP000192223"/>
    </source>
</evidence>
<accession>A0A1W4WN84</accession>
<sequence length="270" mass="31704">MACLSNELLVELECPVCTEFMCPPIRQCVTGHSFCDSCYHKLKDCPTCRKPKGIARSFALEKLYSKLNIPCRNRFDGCKFVDVGRKIKDHEEFCYYGEKECPLQRINNCQWFGKMTSMIDHCKDKHSSNVFVANKQKLTCTNFYNCNSAKACYYILFEAYDELFKCCWEIDVNGLMKWCVYYLGLPRNARNYYYEIEIMDQDPNKSPTNNIVVRSPCKPYPVDNVFNYNNCTLMHYDMVSQYCKDGELMYEVRIIVDGIYKLFNLGFDML</sequence>
<evidence type="ECO:0000256" key="5">
    <source>
        <dbReference type="ARBA" id="ARBA00022679"/>
    </source>
</evidence>
<evidence type="ECO:0000256" key="6">
    <source>
        <dbReference type="ARBA" id="ARBA00022723"/>
    </source>
</evidence>
<evidence type="ECO:0000259" key="12">
    <source>
        <dbReference type="PROSITE" id="PS51081"/>
    </source>
</evidence>
<dbReference type="InterPro" id="IPR049548">
    <property type="entry name" value="Sina-like_RING"/>
</dbReference>
<evidence type="ECO:0000256" key="9">
    <source>
        <dbReference type="ARBA" id="ARBA00022833"/>
    </source>
</evidence>